<evidence type="ECO:0000259" key="5">
    <source>
        <dbReference type="PROSITE" id="PS50984"/>
    </source>
</evidence>
<dbReference type="InterPro" id="IPR043165">
    <property type="entry name" value="TruD_insert_sf"/>
</dbReference>
<comment type="caution">
    <text evidence="6">The sequence shown here is derived from an EMBL/GenBank/DDBJ whole genome shotgun (WGS) entry which is preliminary data.</text>
</comment>
<comment type="similarity">
    <text evidence="1 4">Belongs to the pseudouridine synthase TruD family.</text>
</comment>
<keyword evidence="7" id="KW-1185">Reference proteome</keyword>
<dbReference type="PANTHER" id="PTHR47811:SF1">
    <property type="entry name" value="TRNA PSEUDOURIDINE SYNTHASE D"/>
    <property type="match status" value="1"/>
</dbReference>
<dbReference type="InterPro" id="IPR020103">
    <property type="entry name" value="PsdUridine_synth_cat_dom_sf"/>
</dbReference>
<dbReference type="Proteomes" id="UP000765845">
    <property type="component" value="Unassembled WGS sequence"/>
</dbReference>
<protein>
    <recommendedName>
        <fullName evidence="4">tRNA pseudouridine synthase D</fullName>
        <ecNumber evidence="4">5.4.99.27</ecNumber>
    </recommendedName>
    <alternativeName>
        <fullName evidence="4">tRNA pseudouridine(13) synthase</fullName>
    </alternativeName>
    <alternativeName>
        <fullName evidence="4">tRNA pseudouridylate synthase D</fullName>
    </alternativeName>
    <alternativeName>
        <fullName evidence="4">tRNA-uridine isomerase D</fullName>
    </alternativeName>
</protein>
<accession>A0ABX1GEZ4</accession>
<dbReference type="InterPro" id="IPR011760">
    <property type="entry name" value="PsdUridine_synth_TruD_insert"/>
</dbReference>
<dbReference type="InterPro" id="IPR001656">
    <property type="entry name" value="PsdUridine_synth_TruD"/>
</dbReference>
<dbReference type="EC" id="5.4.99.27" evidence="4"/>
<evidence type="ECO:0000256" key="4">
    <source>
        <dbReference type="HAMAP-Rule" id="MF_01082"/>
    </source>
</evidence>
<proteinExistence type="inferred from homology"/>
<dbReference type="PROSITE" id="PS50984">
    <property type="entry name" value="TRUD"/>
    <property type="match status" value="1"/>
</dbReference>
<dbReference type="EMBL" id="JAAWWK010000002">
    <property type="protein sequence ID" value="NKI16947.1"/>
    <property type="molecule type" value="Genomic_DNA"/>
</dbReference>
<dbReference type="PROSITE" id="PS01268">
    <property type="entry name" value="UPF0024"/>
    <property type="match status" value="1"/>
</dbReference>
<dbReference type="SUPFAM" id="SSF55120">
    <property type="entry name" value="Pseudouridine synthase"/>
    <property type="match status" value="1"/>
</dbReference>
<reference evidence="6 7" key="1">
    <citation type="submission" date="2020-04" db="EMBL/GenBank/DDBJ databases">
        <authorList>
            <person name="Yoon J."/>
        </authorList>
    </citation>
    <scope>NUCLEOTIDE SEQUENCE [LARGE SCALE GENOMIC DNA]</scope>
    <source>
        <strain evidence="6 7">KMU-166</strain>
    </source>
</reference>
<name>A0ABX1GEZ4_9GAMM</name>
<dbReference type="PANTHER" id="PTHR47811">
    <property type="entry name" value="TRNA PSEUDOURIDINE SYNTHASE D"/>
    <property type="match status" value="1"/>
</dbReference>
<keyword evidence="2 4" id="KW-0819">tRNA processing</keyword>
<evidence type="ECO:0000313" key="6">
    <source>
        <dbReference type="EMBL" id="NKI16947.1"/>
    </source>
</evidence>
<dbReference type="HAMAP" id="MF_01082">
    <property type="entry name" value="TruD"/>
    <property type="match status" value="1"/>
</dbReference>
<dbReference type="InterPro" id="IPR042214">
    <property type="entry name" value="TruD_catalytic"/>
</dbReference>
<evidence type="ECO:0000256" key="1">
    <source>
        <dbReference type="ARBA" id="ARBA00007953"/>
    </source>
</evidence>
<dbReference type="InterPro" id="IPR050170">
    <property type="entry name" value="TruD_pseudoU_synthase"/>
</dbReference>
<feature type="domain" description="TRUD" evidence="5">
    <location>
        <begin position="163"/>
        <end position="309"/>
    </location>
</feature>
<sequence length="346" mass="38985">MLVDWPRALGGPEAHGVLKLSPEDFRVDEEFSVDFSDDGEFDWLWVVKRGNNTDYVARRIAELAGVPVKAVTYSGMKDRQALTRQWFCVHLPGKHGRDWGGVMETSEGAEGSDSSWWRVERFGRHRQKLRLGSHRANRFSLTLREVDGDTAALDRRLQELAKGLPNYVGDQRFGHDGGNIEACLQWFDQGGKVPRFQKGLYLSAARAYIFNSVLARRVADGSWCEPLTGELFSLRDSGSVFQAEVDDEIRQRMAEGDIHPSGPLFGAEGRNGVTADVAAFEAQVFAEHRVLCDGLKRHGLKMERRSLRVIPKGLDWQHLPERSLRVEFSLPRGCFATALVREFIDA</sequence>
<dbReference type="RefSeq" id="WP_168449487.1">
    <property type="nucleotide sequence ID" value="NZ_JAAWWK010000002.1"/>
</dbReference>
<evidence type="ECO:0000256" key="2">
    <source>
        <dbReference type="ARBA" id="ARBA00022694"/>
    </source>
</evidence>
<comment type="function">
    <text evidence="4">Responsible for synthesis of pseudouridine from uracil-13 in transfer RNAs.</text>
</comment>
<keyword evidence="3 4" id="KW-0413">Isomerase</keyword>
<organism evidence="6 7">
    <name type="scientific">Spongiibacter thalassae</name>
    <dbReference type="NCBI Taxonomy" id="2721624"/>
    <lineage>
        <taxon>Bacteria</taxon>
        <taxon>Pseudomonadati</taxon>
        <taxon>Pseudomonadota</taxon>
        <taxon>Gammaproteobacteria</taxon>
        <taxon>Cellvibrionales</taxon>
        <taxon>Spongiibacteraceae</taxon>
        <taxon>Spongiibacter</taxon>
    </lineage>
</organism>
<evidence type="ECO:0000313" key="7">
    <source>
        <dbReference type="Proteomes" id="UP000765845"/>
    </source>
</evidence>
<dbReference type="Gene3D" id="3.30.2340.10">
    <property type="entry name" value="TruD, insertion domain"/>
    <property type="match status" value="1"/>
</dbReference>
<dbReference type="InterPro" id="IPR020119">
    <property type="entry name" value="PsdUridine_synth_TruD_CS"/>
</dbReference>
<comment type="catalytic activity">
    <reaction evidence="4">
        <text>uridine(13) in tRNA = pseudouridine(13) in tRNA</text>
        <dbReference type="Rhea" id="RHEA:42540"/>
        <dbReference type="Rhea" id="RHEA-COMP:10105"/>
        <dbReference type="Rhea" id="RHEA-COMP:10106"/>
        <dbReference type="ChEBI" id="CHEBI:65314"/>
        <dbReference type="ChEBI" id="CHEBI:65315"/>
        <dbReference type="EC" id="5.4.99.27"/>
    </reaction>
</comment>
<feature type="active site" description="Nucleophile" evidence="4">
    <location>
        <position position="78"/>
    </location>
</feature>
<dbReference type="Pfam" id="PF01142">
    <property type="entry name" value="TruD"/>
    <property type="match status" value="2"/>
</dbReference>
<dbReference type="Gene3D" id="3.30.2350.20">
    <property type="entry name" value="TruD, catalytic domain"/>
    <property type="match status" value="1"/>
</dbReference>
<gene>
    <name evidence="4" type="primary">truD</name>
    <name evidence="6" type="ORF">HCU74_05880</name>
</gene>
<evidence type="ECO:0000256" key="3">
    <source>
        <dbReference type="ARBA" id="ARBA00023235"/>
    </source>
</evidence>